<organism evidence="1 2">
    <name type="scientific">Aromatoleum bremense</name>
    <dbReference type="NCBI Taxonomy" id="76115"/>
    <lineage>
        <taxon>Bacteria</taxon>
        <taxon>Pseudomonadati</taxon>
        <taxon>Pseudomonadota</taxon>
        <taxon>Betaproteobacteria</taxon>
        <taxon>Rhodocyclales</taxon>
        <taxon>Rhodocyclaceae</taxon>
        <taxon>Aromatoleum</taxon>
    </lineage>
</organism>
<dbReference type="Proteomes" id="UP000633943">
    <property type="component" value="Unassembled WGS sequence"/>
</dbReference>
<accession>A0ABX1NZ36</accession>
<evidence type="ECO:0000313" key="2">
    <source>
        <dbReference type="Proteomes" id="UP000633943"/>
    </source>
</evidence>
<proteinExistence type="predicted"/>
<protein>
    <submittedName>
        <fullName evidence="1">Uncharacterized protein</fullName>
    </submittedName>
</protein>
<dbReference type="RefSeq" id="WP_169203852.1">
    <property type="nucleotide sequence ID" value="NZ_CP059467.1"/>
</dbReference>
<dbReference type="EMBL" id="WTVP01000070">
    <property type="protein sequence ID" value="NMG17324.1"/>
    <property type="molecule type" value="Genomic_DNA"/>
</dbReference>
<sequence length="105" mass="11297">MQPDEALQHGLCEKSVPDAYAKVAIAQGCAVPVVRKLLDKQTVDEIARASSWGTDAAREILAQFECVTEGALVAIEDLGAAQQWRGRVVLVYSNVIRRCGRSNGG</sequence>
<name>A0ABX1NZ36_9RHOO</name>
<comment type="caution">
    <text evidence="1">The sequence shown here is derived from an EMBL/GenBank/DDBJ whole genome shotgun (WGS) entry which is preliminary data.</text>
</comment>
<gene>
    <name evidence="1" type="ORF">GPA24_17630</name>
</gene>
<keyword evidence="2" id="KW-1185">Reference proteome</keyword>
<evidence type="ECO:0000313" key="1">
    <source>
        <dbReference type="EMBL" id="NMG17324.1"/>
    </source>
</evidence>
<reference evidence="1 2" key="1">
    <citation type="submission" date="2019-12" db="EMBL/GenBank/DDBJ databases">
        <title>Comparative genomics gives insights into the taxonomy of the Azoarcus-Aromatoleum group and reveals separate origins of nif in the plant-associated Azoarcus and non-plant-associated Aromatoleum sub-groups.</title>
        <authorList>
            <person name="Lafos M."/>
            <person name="Maluk M."/>
            <person name="Batista M."/>
            <person name="Junghare M."/>
            <person name="Carmona M."/>
            <person name="Faoro H."/>
            <person name="Cruz L.M."/>
            <person name="Battistoni F."/>
            <person name="De Souza E."/>
            <person name="Pedrosa F."/>
            <person name="Chen W.-M."/>
            <person name="Poole P.S."/>
            <person name="Dixon R.A."/>
            <person name="James E.K."/>
        </authorList>
    </citation>
    <scope>NUCLEOTIDE SEQUENCE [LARGE SCALE GENOMIC DNA]</scope>
    <source>
        <strain evidence="1 2">PbN1</strain>
    </source>
</reference>